<dbReference type="Proteomes" id="UP001153069">
    <property type="component" value="Unassembled WGS sequence"/>
</dbReference>
<feature type="region of interest" description="Disordered" evidence="3">
    <location>
        <begin position="21"/>
        <end position="47"/>
    </location>
</feature>
<evidence type="ECO:0000313" key="5">
    <source>
        <dbReference type="Proteomes" id="UP001153069"/>
    </source>
</evidence>
<feature type="compositionally biased region" description="Basic and acidic residues" evidence="3">
    <location>
        <begin position="25"/>
        <end position="42"/>
    </location>
</feature>
<sequence length="597" mass="65761">MANRMLEGDFKSSHPDLTIWMDTDDNGKNSKFSEEKSNKESYEGIGGGNGIIRKDSNGILRKRSSGDMRTVSIQVPHKRRRMDPSLSTRRLVHEIGTSSLRDDRMAVLKRAKSFLDHNDAAAHNDEIAAGIDVALVKQLVLLVLKVSRCRATTQLLVPVEDEDIQSLVEEVCTALEVLEMVYRAGDEAIGASFLKIGPDLLHVLVTVIDDELNSRRVSADQYKADHQTSSAGDDKNVFRPIDENQSKDEKGEDHTTKENRDNGQNVNTGTTTPTQSHETPLYLKEGTPEGNFLILKATKVMGHLARVGKATKPMAFFPGLVRGMLNLINYQPHESVPWEARLSALWILGNLACNPESMQMMMCTPSLVRSLVRVGCRALHPDDPMEVTMEVLRSRALSSRALLNLSWKPENKIPLADNLALVELLTQLAVHRKAPALNSSKTVKGILTQTRCHAVGALRNLAAAPRRTKIQLCEYRNGHVLDALTDVALNDPDPSIQTRAFAAINNLAVHDTATKMVERPALVLALKDVLLEDDSTSIGKEGSPRSHASATLLVLERSITPEMNAYQNLRDLLDAVNPTVASDNEDDSSEHVTAIEV</sequence>
<dbReference type="OrthoDB" id="43631at2759"/>
<dbReference type="PANTHER" id="PTHR47249">
    <property type="entry name" value="VACUOLAR PROTEIN 8"/>
    <property type="match status" value="1"/>
</dbReference>
<dbReference type="GO" id="GO:0071562">
    <property type="term" value="P:nucleus-vacuole junction assembly"/>
    <property type="evidence" value="ECO:0007669"/>
    <property type="project" value="InterPro"/>
</dbReference>
<evidence type="ECO:0000313" key="4">
    <source>
        <dbReference type="EMBL" id="CAB9526963.1"/>
    </source>
</evidence>
<dbReference type="PANTHER" id="PTHR47249:SF1">
    <property type="entry name" value="VACUOLAR PROTEIN 8"/>
    <property type="match status" value="1"/>
</dbReference>
<feature type="compositionally biased region" description="Basic and acidic residues" evidence="3">
    <location>
        <begin position="219"/>
        <end position="261"/>
    </location>
</feature>
<evidence type="ECO:0000256" key="1">
    <source>
        <dbReference type="ARBA" id="ARBA00005462"/>
    </source>
</evidence>
<feature type="compositionally biased region" description="Polar residues" evidence="3">
    <location>
        <begin position="262"/>
        <end position="278"/>
    </location>
</feature>
<keyword evidence="2" id="KW-0677">Repeat</keyword>
<dbReference type="InterPro" id="IPR016024">
    <property type="entry name" value="ARM-type_fold"/>
</dbReference>
<comment type="similarity">
    <text evidence="1">Belongs to the beta-catenin family.</text>
</comment>
<gene>
    <name evidence="4" type="ORF">SEMRO_1918_G305380.1</name>
</gene>
<feature type="region of interest" description="Disordered" evidence="3">
    <location>
        <begin position="219"/>
        <end position="283"/>
    </location>
</feature>
<dbReference type="SUPFAM" id="SSF48371">
    <property type="entry name" value="ARM repeat"/>
    <property type="match status" value="1"/>
</dbReference>
<reference evidence="4" key="1">
    <citation type="submission" date="2020-06" db="EMBL/GenBank/DDBJ databases">
        <authorList>
            <consortium name="Plant Systems Biology data submission"/>
        </authorList>
    </citation>
    <scope>NUCLEOTIDE SEQUENCE</scope>
    <source>
        <strain evidence="4">D6</strain>
    </source>
</reference>
<organism evidence="4 5">
    <name type="scientific">Seminavis robusta</name>
    <dbReference type="NCBI Taxonomy" id="568900"/>
    <lineage>
        <taxon>Eukaryota</taxon>
        <taxon>Sar</taxon>
        <taxon>Stramenopiles</taxon>
        <taxon>Ochrophyta</taxon>
        <taxon>Bacillariophyta</taxon>
        <taxon>Bacillariophyceae</taxon>
        <taxon>Bacillariophycidae</taxon>
        <taxon>Naviculales</taxon>
        <taxon>Naviculaceae</taxon>
        <taxon>Seminavis</taxon>
    </lineage>
</organism>
<comment type="caution">
    <text evidence="4">The sequence shown here is derived from an EMBL/GenBank/DDBJ whole genome shotgun (WGS) entry which is preliminary data.</text>
</comment>
<dbReference type="GO" id="GO:0043495">
    <property type="term" value="F:protein-membrane adaptor activity"/>
    <property type="evidence" value="ECO:0007669"/>
    <property type="project" value="InterPro"/>
</dbReference>
<evidence type="ECO:0000256" key="2">
    <source>
        <dbReference type="ARBA" id="ARBA00022737"/>
    </source>
</evidence>
<name>A0A9N8HY25_9STRA</name>
<dbReference type="InterPro" id="IPR045156">
    <property type="entry name" value="Vac8"/>
</dbReference>
<dbReference type="AlphaFoldDB" id="A0A9N8HY25"/>
<dbReference type="EMBL" id="CAICTM010001916">
    <property type="protein sequence ID" value="CAB9526963.1"/>
    <property type="molecule type" value="Genomic_DNA"/>
</dbReference>
<dbReference type="InterPro" id="IPR011989">
    <property type="entry name" value="ARM-like"/>
</dbReference>
<dbReference type="Gene3D" id="1.25.10.10">
    <property type="entry name" value="Leucine-rich Repeat Variant"/>
    <property type="match status" value="1"/>
</dbReference>
<evidence type="ECO:0000256" key="3">
    <source>
        <dbReference type="SAM" id="MobiDB-lite"/>
    </source>
</evidence>
<accession>A0A9N8HY25</accession>
<protein>
    <submittedName>
        <fullName evidence="4">Uncharacterized protein</fullName>
    </submittedName>
</protein>
<proteinExistence type="inferred from homology"/>
<keyword evidence="5" id="KW-1185">Reference proteome</keyword>